<comment type="caution">
    <text evidence="5">The sequence shown here is derived from an EMBL/GenBank/DDBJ whole genome shotgun (WGS) entry which is preliminary data.</text>
</comment>
<evidence type="ECO:0000259" key="4">
    <source>
        <dbReference type="PROSITE" id="PS50995"/>
    </source>
</evidence>
<reference evidence="5" key="2">
    <citation type="journal article" date="2021" name="PeerJ">
        <title>Extensive microbial diversity within the chicken gut microbiome revealed by metagenomics and culture.</title>
        <authorList>
            <person name="Gilroy R."/>
            <person name="Ravi A."/>
            <person name="Getino M."/>
            <person name="Pursley I."/>
            <person name="Horton D.L."/>
            <person name="Alikhan N.F."/>
            <person name="Baker D."/>
            <person name="Gharbi K."/>
            <person name="Hall N."/>
            <person name="Watson M."/>
            <person name="Adriaenssens E.M."/>
            <person name="Foster-Nyarko E."/>
            <person name="Jarju S."/>
            <person name="Secka A."/>
            <person name="Antonio M."/>
            <person name="Oren A."/>
            <person name="Chaudhuri R.R."/>
            <person name="La Ragione R."/>
            <person name="Hildebrand F."/>
            <person name="Pallen M.J."/>
        </authorList>
    </citation>
    <scope>NUCLEOTIDE SEQUENCE</scope>
    <source>
        <strain evidence="5">CHK181-108</strain>
    </source>
</reference>
<name>A0A9D1KPZ9_9FIRM</name>
<dbReference type="Pfam" id="PF12802">
    <property type="entry name" value="MarR_2"/>
    <property type="match status" value="1"/>
</dbReference>
<dbReference type="PROSITE" id="PS50995">
    <property type="entry name" value="HTH_MARR_2"/>
    <property type="match status" value="1"/>
</dbReference>
<dbReference type="Proteomes" id="UP000824165">
    <property type="component" value="Unassembled WGS sequence"/>
</dbReference>
<evidence type="ECO:0000256" key="2">
    <source>
        <dbReference type="ARBA" id="ARBA00023125"/>
    </source>
</evidence>
<sequence length="149" mass="17114">MKPEEGIGFYIKRINDYILADTNERLKKLDLTFSQMHILIYILMHGGRDVRQRDILHYFNIAHPTVVGLLRRMEKKGLVCVESDPDDRRGNCVTALPKANAILEQLKEGQLHIEALLTKELTPEQQAELKKILKIIYGGMYGNGEEKQP</sequence>
<keyword evidence="3" id="KW-0804">Transcription</keyword>
<reference evidence="5" key="1">
    <citation type="submission" date="2020-10" db="EMBL/GenBank/DDBJ databases">
        <authorList>
            <person name="Gilroy R."/>
        </authorList>
    </citation>
    <scope>NUCLEOTIDE SEQUENCE</scope>
    <source>
        <strain evidence="5">CHK181-108</strain>
    </source>
</reference>
<dbReference type="PANTHER" id="PTHR42756:SF1">
    <property type="entry name" value="TRANSCRIPTIONAL REPRESSOR OF EMRAB OPERON"/>
    <property type="match status" value="1"/>
</dbReference>
<dbReference type="SUPFAM" id="SSF46785">
    <property type="entry name" value="Winged helix' DNA-binding domain"/>
    <property type="match status" value="1"/>
</dbReference>
<dbReference type="InterPro" id="IPR036390">
    <property type="entry name" value="WH_DNA-bd_sf"/>
</dbReference>
<dbReference type="SMART" id="SM00347">
    <property type="entry name" value="HTH_MARR"/>
    <property type="match status" value="1"/>
</dbReference>
<feature type="domain" description="HTH marR-type" evidence="4">
    <location>
        <begin position="1"/>
        <end position="138"/>
    </location>
</feature>
<dbReference type="EMBL" id="DVLU01000053">
    <property type="protein sequence ID" value="HIT85349.1"/>
    <property type="molecule type" value="Genomic_DNA"/>
</dbReference>
<evidence type="ECO:0000256" key="1">
    <source>
        <dbReference type="ARBA" id="ARBA00023015"/>
    </source>
</evidence>
<dbReference type="Gene3D" id="1.10.10.10">
    <property type="entry name" value="Winged helix-like DNA-binding domain superfamily/Winged helix DNA-binding domain"/>
    <property type="match status" value="1"/>
</dbReference>
<evidence type="ECO:0000313" key="5">
    <source>
        <dbReference type="EMBL" id="HIT85349.1"/>
    </source>
</evidence>
<dbReference type="GO" id="GO:0003677">
    <property type="term" value="F:DNA binding"/>
    <property type="evidence" value="ECO:0007669"/>
    <property type="project" value="UniProtKB-KW"/>
</dbReference>
<protein>
    <submittedName>
        <fullName evidence="5">MarR family transcriptional regulator</fullName>
    </submittedName>
</protein>
<organism evidence="5 6">
    <name type="scientific">Candidatus Ornithomonoglobus intestinigallinarum</name>
    <dbReference type="NCBI Taxonomy" id="2840894"/>
    <lineage>
        <taxon>Bacteria</taxon>
        <taxon>Bacillati</taxon>
        <taxon>Bacillota</taxon>
        <taxon>Clostridia</taxon>
        <taxon>Candidatus Ornithomonoglobus</taxon>
    </lineage>
</organism>
<evidence type="ECO:0000256" key="3">
    <source>
        <dbReference type="ARBA" id="ARBA00023163"/>
    </source>
</evidence>
<keyword evidence="2" id="KW-0238">DNA-binding</keyword>
<accession>A0A9D1KPZ9</accession>
<gene>
    <name evidence="5" type="ORF">IAA60_05530</name>
</gene>
<dbReference type="PANTHER" id="PTHR42756">
    <property type="entry name" value="TRANSCRIPTIONAL REGULATOR, MARR"/>
    <property type="match status" value="1"/>
</dbReference>
<proteinExistence type="predicted"/>
<dbReference type="AlphaFoldDB" id="A0A9D1KPZ9"/>
<evidence type="ECO:0000313" key="6">
    <source>
        <dbReference type="Proteomes" id="UP000824165"/>
    </source>
</evidence>
<dbReference type="InterPro" id="IPR000835">
    <property type="entry name" value="HTH_MarR-typ"/>
</dbReference>
<keyword evidence="1" id="KW-0805">Transcription regulation</keyword>
<dbReference type="GO" id="GO:0003700">
    <property type="term" value="F:DNA-binding transcription factor activity"/>
    <property type="evidence" value="ECO:0007669"/>
    <property type="project" value="InterPro"/>
</dbReference>
<dbReference type="InterPro" id="IPR036388">
    <property type="entry name" value="WH-like_DNA-bd_sf"/>
</dbReference>